<evidence type="ECO:0000313" key="5">
    <source>
        <dbReference type="EMBL" id="SVC69107.1"/>
    </source>
</evidence>
<accession>A0A382P8F2</accession>
<dbReference type="Pfam" id="PF00403">
    <property type="entry name" value="HMA"/>
    <property type="match status" value="1"/>
</dbReference>
<evidence type="ECO:0000256" key="2">
    <source>
        <dbReference type="ARBA" id="ARBA00022967"/>
    </source>
</evidence>
<dbReference type="EMBL" id="UINC01105285">
    <property type="protein sequence ID" value="SVC69107.1"/>
    <property type="molecule type" value="Genomic_DNA"/>
</dbReference>
<keyword evidence="3" id="KW-0472">Membrane</keyword>
<feature type="transmembrane region" description="Helical" evidence="3">
    <location>
        <begin position="245"/>
        <end position="265"/>
    </location>
</feature>
<dbReference type="GO" id="GO:0005507">
    <property type="term" value="F:copper ion binding"/>
    <property type="evidence" value="ECO:0007669"/>
    <property type="project" value="TreeGrafter"/>
</dbReference>
<dbReference type="PROSITE" id="PS01047">
    <property type="entry name" value="HMA_1"/>
    <property type="match status" value="1"/>
</dbReference>
<proteinExistence type="predicted"/>
<name>A0A382P8F2_9ZZZZ</name>
<dbReference type="PRINTS" id="PR00946">
    <property type="entry name" value="HGSCAVENGER"/>
</dbReference>
<sequence>MSKSIILPIPKLFFQQKNFPELTSNLNSLAQVTKVESSSHESTLTLEITNTDAYNPIIDAISKWGYDIPTSTVKLGITGMTCASCVIHVESSISNLNGVINSNVNLATNQATITVINDVVSHADITSAVNDIGYGTINASELNRYESNSHSNSILFKSAISILATITIYILDFSNIQSIFSIPDLYVFLIIATPIQLWAGSYFYISAWKALKHYRSNMQTLIAIGTTTSYLYSLIITIIDSSTQNRVFFEASTAIIGIVLIGRYIEEQSKYKVSNA</sequence>
<reference evidence="5" key="1">
    <citation type="submission" date="2018-05" db="EMBL/GenBank/DDBJ databases">
        <authorList>
            <person name="Lanie J.A."/>
            <person name="Ng W.-L."/>
            <person name="Kazmierczak K.M."/>
            <person name="Andrzejewski T.M."/>
            <person name="Davidsen T.M."/>
            <person name="Wayne K.J."/>
            <person name="Tettelin H."/>
            <person name="Glass J.I."/>
            <person name="Rusch D."/>
            <person name="Podicherti R."/>
            <person name="Tsui H.-C.T."/>
            <person name="Winkler M.E."/>
        </authorList>
    </citation>
    <scope>NUCLEOTIDE SEQUENCE</scope>
</reference>
<dbReference type="FunFam" id="3.30.70.100:FF:000005">
    <property type="entry name" value="Copper-exporting P-type ATPase A"/>
    <property type="match status" value="1"/>
</dbReference>
<dbReference type="InterPro" id="IPR001802">
    <property type="entry name" value="MerP/CopZ"/>
</dbReference>
<dbReference type="AlphaFoldDB" id="A0A382P8F2"/>
<dbReference type="CDD" id="cd00371">
    <property type="entry name" value="HMA"/>
    <property type="match status" value="1"/>
</dbReference>
<feature type="domain" description="HMA" evidence="4">
    <location>
        <begin position="71"/>
        <end position="137"/>
    </location>
</feature>
<feature type="transmembrane region" description="Helical" evidence="3">
    <location>
        <begin position="154"/>
        <end position="173"/>
    </location>
</feature>
<dbReference type="Gene3D" id="3.30.70.100">
    <property type="match status" value="1"/>
</dbReference>
<dbReference type="SUPFAM" id="SSF55008">
    <property type="entry name" value="HMA, heavy metal-associated domain"/>
    <property type="match status" value="1"/>
</dbReference>
<feature type="non-terminal residue" evidence="5">
    <location>
        <position position="276"/>
    </location>
</feature>
<protein>
    <recommendedName>
        <fullName evidence="4">HMA domain-containing protein</fullName>
    </recommendedName>
</protein>
<dbReference type="InterPro" id="IPR017969">
    <property type="entry name" value="Heavy-metal-associated_CS"/>
</dbReference>
<keyword evidence="3" id="KW-0812">Transmembrane</keyword>
<dbReference type="InterPro" id="IPR006121">
    <property type="entry name" value="HMA_dom"/>
</dbReference>
<organism evidence="5">
    <name type="scientific">marine metagenome</name>
    <dbReference type="NCBI Taxonomy" id="408172"/>
    <lineage>
        <taxon>unclassified sequences</taxon>
        <taxon>metagenomes</taxon>
        <taxon>ecological metagenomes</taxon>
    </lineage>
</organism>
<keyword evidence="2" id="KW-1278">Translocase</keyword>
<keyword evidence="3" id="KW-1133">Transmembrane helix</keyword>
<dbReference type="InterPro" id="IPR036163">
    <property type="entry name" value="HMA_dom_sf"/>
</dbReference>
<dbReference type="GO" id="GO:0016020">
    <property type="term" value="C:membrane"/>
    <property type="evidence" value="ECO:0007669"/>
    <property type="project" value="TreeGrafter"/>
</dbReference>
<dbReference type="PANTHER" id="PTHR43520">
    <property type="entry name" value="ATP7, ISOFORM B"/>
    <property type="match status" value="1"/>
</dbReference>
<feature type="transmembrane region" description="Helical" evidence="3">
    <location>
        <begin position="220"/>
        <end position="239"/>
    </location>
</feature>
<dbReference type="GO" id="GO:0043682">
    <property type="term" value="F:P-type divalent copper transporter activity"/>
    <property type="evidence" value="ECO:0007669"/>
    <property type="project" value="TreeGrafter"/>
</dbReference>
<evidence type="ECO:0000256" key="3">
    <source>
        <dbReference type="SAM" id="Phobius"/>
    </source>
</evidence>
<dbReference type="PROSITE" id="PS50846">
    <property type="entry name" value="HMA_2"/>
    <property type="match status" value="1"/>
</dbReference>
<dbReference type="GO" id="GO:0055070">
    <property type="term" value="P:copper ion homeostasis"/>
    <property type="evidence" value="ECO:0007669"/>
    <property type="project" value="TreeGrafter"/>
</dbReference>
<feature type="transmembrane region" description="Helical" evidence="3">
    <location>
        <begin position="185"/>
        <end position="208"/>
    </location>
</feature>
<evidence type="ECO:0000256" key="1">
    <source>
        <dbReference type="ARBA" id="ARBA00022723"/>
    </source>
</evidence>
<keyword evidence="1" id="KW-0479">Metal-binding</keyword>
<gene>
    <name evidence="5" type="ORF">METZ01_LOCUS321961</name>
</gene>
<evidence type="ECO:0000259" key="4">
    <source>
        <dbReference type="PROSITE" id="PS50846"/>
    </source>
</evidence>
<dbReference type="PANTHER" id="PTHR43520:SF8">
    <property type="entry name" value="P-TYPE CU(+) TRANSPORTER"/>
    <property type="match status" value="1"/>
</dbReference>